<evidence type="ECO:0000313" key="1">
    <source>
        <dbReference type="EMBL" id="MFD1180889.1"/>
    </source>
</evidence>
<reference evidence="2" key="1">
    <citation type="journal article" date="2019" name="Int. J. Syst. Evol. Microbiol.">
        <title>The Global Catalogue of Microorganisms (GCM) 10K type strain sequencing project: providing services to taxonomists for standard genome sequencing and annotation.</title>
        <authorList>
            <consortium name="The Broad Institute Genomics Platform"/>
            <consortium name="The Broad Institute Genome Sequencing Center for Infectious Disease"/>
            <person name="Wu L."/>
            <person name="Ma J."/>
        </authorList>
    </citation>
    <scope>NUCLEOTIDE SEQUENCE [LARGE SCALE GENOMIC DNA]</scope>
    <source>
        <strain evidence="2">CCUG 48216</strain>
    </source>
</reference>
<keyword evidence="2" id="KW-1185">Reference proteome</keyword>
<protein>
    <submittedName>
        <fullName evidence="1">Uncharacterized protein</fullName>
    </submittedName>
</protein>
<dbReference type="RefSeq" id="WP_240267692.1">
    <property type="nucleotide sequence ID" value="NZ_JAKSXN010000003.1"/>
</dbReference>
<dbReference type="EMBL" id="JBHTKZ010000006">
    <property type="protein sequence ID" value="MFD1180889.1"/>
    <property type="molecule type" value="Genomic_DNA"/>
</dbReference>
<proteinExistence type="predicted"/>
<organism evidence="1 2">
    <name type="scientific">Paenibacillus timonensis</name>
    <dbReference type="NCBI Taxonomy" id="225915"/>
    <lineage>
        <taxon>Bacteria</taxon>
        <taxon>Bacillati</taxon>
        <taxon>Bacillota</taxon>
        <taxon>Bacilli</taxon>
        <taxon>Bacillales</taxon>
        <taxon>Paenibacillaceae</taxon>
        <taxon>Paenibacillus</taxon>
    </lineage>
</organism>
<gene>
    <name evidence="1" type="ORF">ACFQ2Z_05920</name>
</gene>
<accession>A0ABW3S7Z2</accession>
<comment type="caution">
    <text evidence="1">The sequence shown here is derived from an EMBL/GenBank/DDBJ whole genome shotgun (WGS) entry which is preliminary data.</text>
</comment>
<name>A0ABW3S7Z2_9BACL</name>
<dbReference type="Proteomes" id="UP001597211">
    <property type="component" value="Unassembled WGS sequence"/>
</dbReference>
<sequence length="136" mass="15669">MNQAYLIAVASGHDQNEVVCLKADPQNIASFLTQHHGAPFISMDTLHDFPFLTARYGFVDKCYDQIFLIHELLPVLIPMQMGETDFQVPLIITNEAELIEYEAPRPDWNCLKDYGISDEEYNEMCIMDSENEVHER</sequence>
<evidence type="ECO:0000313" key="2">
    <source>
        <dbReference type="Proteomes" id="UP001597211"/>
    </source>
</evidence>